<reference evidence="1 2" key="1">
    <citation type="journal article" date="2022" name="Plant J.">
        <title>Chromosome-level genome of Camellia lanceoleosa provides a valuable resource for understanding genome evolution and self-incompatibility.</title>
        <authorList>
            <person name="Gong W."/>
            <person name="Xiao S."/>
            <person name="Wang L."/>
            <person name="Liao Z."/>
            <person name="Chang Y."/>
            <person name="Mo W."/>
            <person name="Hu G."/>
            <person name="Li W."/>
            <person name="Zhao G."/>
            <person name="Zhu H."/>
            <person name="Hu X."/>
            <person name="Ji K."/>
            <person name="Xiang X."/>
            <person name="Song Q."/>
            <person name="Yuan D."/>
            <person name="Jin S."/>
            <person name="Zhang L."/>
        </authorList>
    </citation>
    <scope>NUCLEOTIDE SEQUENCE [LARGE SCALE GENOMIC DNA]</scope>
    <source>
        <strain evidence="1">SQ_2022a</strain>
    </source>
</reference>
<keyword evidence="2" id="KW-1185">Reference proteome</keyword>
<comment type="caution">
    <text evidence="1">The sequence shown here is derived from an EMBL/GenBank/DDBJ whole genome shotgun (WGS) entry which is preliminary data.</text>
</comment>
<organism evidence="1 2">
    <name type="scientific">Camellia lanceoleosa</name>
    <dbReference type="NCBI Taxonomy" id="1840588"/>
    <lineage>
        <taxon>Eukaryota</taxon>
        <taxon>Viridiplantae</taxon>
        <taxon>Streptophyta</taxon>
        <taxon>Embryophyta</taxon>
        <taxon>Tracheophyta</taxon>
        <taxon>Spermatophyta</taxon>
        <taxon>Magnoliopsida</taxon>
        <taxon>eudicotyledons</taxon>
        <taxon>Gunneridae</taxon>
        <taxon>Pentapetalae</taxon>
        <taxon>asterids</taxon>
        <taxon>Ericales</taxon>
        <taxon>Theaceae</taxon>
        <taxon>Camellia</taxon>
    </lineage>
</organism>
<proteinExistence type="predicted"/>
<accession>A0ACC0FJM7</accession>
<evidence type="ECO:0000313" key="2">
    <source>
        <dbReference type="Proteomes" id="UP001060215"/>
    </source>
</evidence>
<dbReference type="EMBL" id="CM045771">
    <property type="protein sequence ID" value="KAI7988337.1"/>
    <property type="molecule type" value="Genomic_DNA"/>
</dbReference>
<sequence length="735" mass="81889">MESEILSIQRGALNSTFLGSDECVNEDRMETDEFDHVSRVNKELGPENSIKLVNNTLDKNPIGNIVSLIDNQEGQSSPQEICMEESGNVDKENYSCKVTEALDLSLDVDIYAELSRLDENNEQGSSFVERNVLEEVNEMQLTELEKWVSDCGGLNSLLRVTDDEEIEEGEISGDFGVYDQSMDLLFEDAVSLEEKNVDEEQNSEATINDEQLTCKKQKVANQEDTTKSNKNFVETIDNVGREVELKFRESSMPEMECKSEIAAFGKNGEAKLAHGFDSIIETVRNEKQTARAIEEFNHPAVPGKISRENVTENQCTLSTEKDAGVRKKKKRGPSTKENKAKKKQKERIKRAEKNRRLGVKRLKIQPVLKPKTVTYCRHYMKGRCQEGDKCKFSHDTIPLTKSKACCHFARHSCMKGDDCPFDHQLSKYPCNNYLSNGFCSRGPDCLFSHEMPLTEGSPGTTNVSKPELKFSSLLKSTNSEKQLNLNNSSHQKVDSSKNTKQDVVETILKRAVQTQPKGISKLMFGKSALDNPSKLNQVSPITGVGGVKVGLPMIRGTPDMAQNSNEITKMTAAVESKGINFLSFGKAPLKDCGIPKSITFDDSNKDKQAASSPKKDVGLKIGNQTAQIARDVIPIWSKMPKRTPTMPPQGINFLSFGKAPLDHPKDNDVVSVQEKETAPRPQIPSSKPWKQLSSLPSDQSVDQLTDEHGKDTQSSALKALLSTRQMQLKRHVFQT</sequence>
<name>A0ACC0FJM7_9ERIC</name>
<gene>
    <name evidence="1" type="ORF">LOK49_LG13G00429</name>
</gene>
<protein>
    <submittedName>
        <fullName evidence="1">Zinc finger CCCH domain-containing protein 65</fullName>
    </submittedName>
</protein>
<dbReference type="Proteomes" id="UP001060215">
    <property type="component" value="Chromosome 14"/>
</dbReference>
<evidence type="ECO:0000313" key="1">
    <source>
        <dbReference type="EMBL" id="KAI7988337.1"/>
    </source>
</evidence>